<sequence length="73" mass="7972">DLEVSVPTSPDNDPPATEPSISPQNPSIWPLNFPYSLWKSDTHPNNASSTPPIAANRYWVIGSCVCLLAFLAY</sequence>
<dbReference type="AlphaFoldDB" id="A0A2T6ZFI2"/>
<feature type="region of interest" description="Disordered" evidence="1">
    <location>
        <begin position="1"/>
        <end position="27"/>
    </location>
</feature>
<gene>
    <name evidence="2" type="ORF">B9Z19DRAFT_893825</name>
</gene>
<feature type="compositionally biased region" description="Polar residues" evidence="1">
    <location>
        <begin position="1"/>
        <end position="11"/>
    </location>
</feature>
<dbReference type="Proteomes" id="UP000244722">
    <property type="component" value="Unassembled WGS sequence"/>
</dbReference>
<feature type="non-terminal residue" evidence="2">
    <location>
        <position position="1"/>
    </location>
</feature>
<dbReference type="EMBL" id="NESQ01000314">
    <property type="protein sequence ID" value="PUU74216.1"/>
    <property type="molecule type" value="Genomic_DNA"/>
</dbReference>
<evidence type="ECO:0000313" key="2">
    <source>
        <dbReference type="EMBL" id="PUU74216.1"/>
    </source>
</evidence>
<keyword evidence="3" id="KW-1185">Reference proteome</keyword>
<evidence type="ECO:0000313" key="3">
    <source>
        <dbReference type="Proteomes" id="UP000244722"/>
    </source>
</evidence>
<name>A0A2T6ZFI2_TUBBO</name>
<protein>
    <submittedName>
        <fullName evidence="2">Uncharacterized protein</fullName>
    </submittedName>
</protein>
<organism evidence="2 3">
    <name type="scientific">Tuber borchii</name>
    <name type="common">White truffle</name>
    <dbReference type="NCBI Taxonomy" id="42251"/>
    <lineage>
        <taxon>Eukaryota</taxon>
        <taxon>Fungi</taxon>
        <taxon>Dikarya</taxon>
        <taxon>Ascomycota</taxon>
        <taxon>Pezizomycotina</taxon>
        <taxon>Pezizomycetes</taxon>
        <taxon>Pezizales</taxon>
        <taxon>Tuberaceae</taxon>
        <taxon>Tuber</taxon>
    </lineage>
</organism>
<reference evidence="2 3" key="1">
    <citation type="submission" date="2017-04" db="EMBL/GenBank/DDBJ databases">
        <title>Draft genome sequence of Tuber borchii Vittad., a whitish edible truffle.</title>
        <authorList>
            <consortium name="DOE Joint Genome Institute"/>
            <person name="Murat C."/>
            <person name="Kuo A."/>
            <person name="Barry K.W."/>
            <person name="Clum A."/>
            <person name="Dockter R.B."/>
            <person name="Fauchery L."/>
            <person name="Iotti M."/>
            <person name="Kohler A."/>
            <person name="Labutti K."/>
            <person name="Lindquist E.A."/>
            <person name="Lipzen A."/>
            <person name="Ohm R.A."/>
            <person name="Wang M."/>
            <person name="Grigoriev I.V."/>
            <person name="Zambonelli A."/>
            <person name="Martin F.M."/>
        </authorList>
    </citation>
    <scope>NUCLEOTIDE SEQUENCE [LARGE SCALE GENOMIC DNA]</scope>
    <source>
        <strain evidence="2 3">Tbo3840</strain>
    </source>
</reference>
<proteinExistence type="predicted"/>
<feature type="non-terminal residue" evidence="2">
    <location>
        <position position="73"/>
    </location>
</feature>
<accession>A0A2T6ZFI2</accession>
<evidence type="ECO:0000256" key="1">
    <source>
        <dbReference type="SAM" id="MobiDB-lite"/>
    </source>
</evidence>
<comment type="caution">
    <text evidence="2">The sequence shown here is derived from an EMBL/GenBank/DDBJ whole genome shotgun (WGS) entry which is preliminary data.</text>
</comment>